<name>A0A812PZW3_SYMPI</name>
<dbReference type="InterPro" id="IPR018188">
    <property type="entry name" value="RNase_T2_His_AS_1"/>
</dbReference>
<evidence type="ECO:0000256" key="2">
    <source>
        <dbReference type="RuleBase" id="RU004328"/>
    </source>
</evidence>
<evidence type="ECO:0000256" key="1">
    <source>
        <dbReference type="ARBA" id="ARBA00007469"/>
    </source>
</evidence>
<dbReference type="PROSITE" id="PS00531">
    <property type="entry name" value="RNASE_T2_2"/>
    <property type="match status" value="1"/>
</dbReference>
<dbReference type="InterPro" id="IPR033130">
    <property type="entry name" value="RNase_T2_His_AS_2"/>
</dbReference>
<proteinExistence type="inferred from homology"/>
<dbReference type="PANTHER" id="PTHR11240">
    <property type="entry name" value="RIBONUCLEASE T2"/>
    <property type="match status" value="1"/>
</dbReference>
<dbReference type="PROSITE" id="PS00530">
    <property type="entry name" value="RNASE_T2_1"/>
    <property type="match status" value="1"/>
</dbReference>
<feature type="chain" id="PRO_5032755890" evidence="3">
    <location>
        <begin position="21"/>
        <end position="156"/>
    </location>
</feature>
<dbReference type="GO" id="GO:0003723">
    <property type="term" value="F:RNA binding"/>
    <property type="evidence" value="ECO:0007669"/>
    <property type="project" value="InterPro"/>
</dbReference>
<dbReference type="Pfam" id="PF00445">
    <property type="entry name" value="Ribonuclease_T2"/>
    <property type="match status" value="1"/>
</dbReference>
<dbReference type="GO" id="GO:0033897">
    <property type="term" value="F:ribonuclease T2 activity"/>
    <property type="evidence" value="ECO:0007669"/>
    <property type="project" value="InterPro"/>
</dbReference>
<keyword evidence="5" id="KW-1185">Reference proteome</keyword>
<comment type="similarity">
    <text evidence="1 2">Belongs to the RNase T2 family.</text>
</comment>
<dbReference type="PANTHER" id="PTHR11240:SF22">
    <property type="entry name" value="RIBONUCLEASE T2"/>
    <property type="match status" value="1"/>
</dbReference>
<dbReference type="InterPro" id="IPR001568">
    <property type="entry name" value="RNase_T2-like"/>
</dbReference>
<comment type="caution">
    <text evidence="4">The sequence shown here is derived from an EMBL/GenBank/DDBJ whole genome shotgun (WGS) entry which is preliminary data.</text>
</comment>
<dbReference type="Gene3D" id="3.90.730.10">
    <property type="entry name" value="Ribonuclease T2-like"/>
    <property type="match status" value="1"/>
</dbReference>
<evidence type="ECO:0000256" key="3">
    <source>
        <dbReference type="SAM" id="SignalP"/>
    </source>
</evidence>
<dbReference type="InterPro" id="IPR036430">
    <property type="entry name" value="RNase_T2-like_sf"/>
</dbReference>
<dbReference type="AlphaFoldDB" id="A0A812PZW3"/>
<keyword evidence="3" id="KW-0732">Signal</keyword>
<dbReference type="SUPFAM" id="SSF55895">
    <property type="entry name" value="Ribonuclease Rh-like"/>
    <property type="match status" value="1"/>
</dbReference>
<dbReference type="GO" id="GO:0006401">
    <property type="term" value="P:RNA catabolic process"/>
    <property type="evidence" value="ECO:0007669"/>
    <property type="project" value="TreeGrafter"/>
</dbReference>
<gene>
    <name evidence="4" type="ORF">SPIL2461_LOCUS9172</name>
</gene>
<evidence type="ECO:0000313" key="4">
    <source>
        <dbReference type="EMBL" id="CAE7377266.1"/>
    </source>
</evidence>
<dbReference type="Proteomes" id="UP000649617">
    <property type="component" value="Unassembled WGS sequence"/>
</dbReference>
<dbReference type="GO" id="GO:0005576">
    <property type="term" value="C:extracellular region"/>
    <property type="evidence" value="ECO:0007669"/>
    <property type="project" value="TreeGrafter"/>
</dbReference>
<feature type="signal peptide" evidence="3">
    <location>
        <begin position="1"/>
        <end position="20"/>
    </location>
</feature>
<reference evidence="4" key="1">
    <citation type="submission" date="2021-02" db="EMBL/GenBank/DDBJ databases">
        <authorList>
            <person name="Dougan E. K."/>
            <person name="Rhodes N."/>
            <person name="Thang M."/>
            <person name="Chan C."/>
        </authorList>
    </citation>
    <scope>NUCLEOTIDE SEQUENCE</scope>
</reference>
<sequence length="156" mass="17549">MSFWGLRSCLLGVALGSAWSANCKYPGGECYELKLQKCQGSDNWTIHGLWPEWDNGCPGSQFDITALASMRSDLDQKWMSCPEFGESNENFWKHEWEKHGTCSGMQEASFFQKGLQLYDQYKVKCASGNDGKECAVCFNKDLATLETCPSEAWLTV</sequence>
<protein>
    <submittedName>
        <fullName evidence="4">Uncharacterized protein</fullName>
    </submittedName>
</protein>
<organism evidence="4 5">
    <name type="scientific">Symbiodinium pilosum</name>
    <name type="common">Dinoflagellate</name>
    <dbReference type="NCBI Taxonomy" id="2952"/>
    <lineage>
        <taxon>Eukaryota</taxon>
        <taxon>Sar</taxon>
        <taxon>Alveolata</taxon>
        <taxon>Dinophyceae</taxon>
        <taxon>Suessiales</taxon>
        <taxon>Symbiodiniaceae</taxon>
        <taxon>Symbiodinium</taxon>
    </lineage>
</organism>
<evidence type="ECO:0000313" key="5">
    <source>
        <dbReference type="Proteomes" id="UP000649617"/>
    </source>
</evidence>
<dbReference type="EMBL" id="CAJNIZ010015736">
    <property type="protein sequence ID" value="CAE7377266.1"/>
    <property type="molecule type" value="Genomic_DNA"/>
</dbReference>
<dbReference type="OrthoDB" id="435754at2759"/>
<accession>A0A812PZW3</accession>